<dbReference type="EMBL" id="BBSA01000002">
    <property type="protein sequence ID" value="GAM60798.1"/>
    <property type="molecule type" value="Genomic_DNA"/>
</dbReference>
<reference evidence="1 2" key="1">
    <citation type="submission" date="2015-01" db="EMBL/GenBank/DDBJ databases">
        <title>Vibrio sp. C5 JCM 19232 whole genome shotgun sequence.</title>
        <authorList>
            <person name="Sawabe T."/>
            <person name="Meirelles P."/>
            <person name="Feng G."/>
            <person name="Sayaka M."/>
            <person name="Hattori M."/>
            <person name="Ohkuma M."/>
        </authorList>
    </citation>
    <scope>NUCLEOTIDE SEQUENCE [LARGE SCALE GENOMIC DNA]</scope>
    <source>
        <strain evidence="1 2">JCM19232</strain>
    </source>
</reference>
<organism evidence="1 2">
    <name type="scientific">Vibrio ishigakensis</name>
    <dbReference type="NCBI Taxonomy" id="1481914"/>
    <lineage>
        <taxon>Bacteria</taxon>
        <taxon>Pseudomonadati</taxon>
        <taxon>Pseudomonadota</taxon>
        <taxon>Gammaproteobacteria</taxon>
        <taxon>Vibrionales</taxon>
        <taxon>Vibrionaceae</taxon>
        <taxon>Vibrio</taxon>
    </lineage>
</organism>
<proteinExistence type="predicted"/>
<evidence type="ECO:0000313" key="2">
    <source>
        <dbReference type="Proteomes" id="UP000031670"/>
    </source>
</evidence>
<accession>A0A0B8PC65</accession>
<dbReference type="AlphaFoldDB" id="A0A0B8PC65"/>
<gene>
    <name evidence="1" type="ORF">JCM19232_3740</name>
</gene>
<protein>
    <submittedName>
        <fullName evidence="1">Uncharacterized protein</fullName>
    </submittedName>
</protein>
<sequence length="47" mass="5844">MVRKLHRMDWPYFHTHSLHWKTAELFPAWPNTTWDWIEMIFVIACSL</sequence>
<comment type="caution">
    <text evidence="1">The sequence shown here is derived from an EMBL/GenBank/DDBJ whole genome shotgun (WGS) entry which is preliminary data.</text>
</comment>
<reference evidence="1 2" key="2">
    <citation type="submission" date="2015-01" db="EMBL/GenBank/DDBJ databases">
        <authorList>
            <consortium name="NBRP consortium"/>
            <person name="Sawabe T."/>
            <person name="Meirelles P."/>
            <person name="Feng G."/>
            <person name="Sayaka M."/>
            <person name="Hattori M."/>
            <person name="Ohkuma M."/>
        </authorList>
    </citation>
    <scope>NUCLEOTIDE SEQUENCE [LARGE SCALE GENOMIC DNA]</scope>
    <source>
        <strain evidence="1 2">JCM19232</strain>
    </source>
</reference>
<evidence type="ECO:0000313" key="1">
    <source>
        <dbReference type="EMBL" id="GAM60798.1"/>
    </source>
</evidence>
<name>A0A0B8PC65_9VIBR</name>
<dbReference type="Proteomes" id="UP000031670">
    <property type="component" value="Unassembled WGS sequence"/>
</dbReference>